<accession>A0ABY5KKT3</accession>
<dbReference type="InterPro" id="IPR036388">
    <property type="entry name" value="WH-like_DNA-bd_sf"/>
</dbReference>
<dbReference type="PANTHER" id="PTHR37318:SF1">
    <property type="entry name" value="BSL7504 PROTEIN"/>
    <property type="match status" value="1"/>
</dbReference>
<proteinExistence type="predicted"/>
<feature type="domain" description="Winged helix DNA-binding" evidence="1">
    <location>
        <begin position="21"/>
        <end position="99"/>
    </location>
</feature>
<gene>
    <name evidence="2" type="ORF">NP048_14120</name>
</gene>
<dbReference type="Gene3D" id="1.10.10.10">
    <property type="entry name" value="Winged helix-like DNA-binding domain superfamily/Winged helix DNA-binding domain"/>
    <property type="match status" value="1"/>
</dbReference>
<dbReference type="Proteomes" id="UP001316384">
    <property type="component" value="Chromosome"/>
</dbReference>
<evidence type="ECO:0000313" key="2">
    <source>
        <dbReference type="EMBL" id="UUI70919.1"/>
    </source>
</evidence>
<keyword evidence="3" id="KW-1185">Reference proteome</keyword>
<reference evidence="2 3" key="1">
    <citation type="submission" date="2022-07" db="EMBL/GenBank/DDBJ databases">
        <title>Novel species in genus cellulomonas.</title>
        <authorList>
            <person name="Ye L."/>
        </authorList>
    </citation>
    <scope>NUCLEOTIDE SEQUENCE [LARGE SCALE GENOMIC DNA]</scope>
    <source>
        <strain evidence="3">zg-B89</strain>
    </source>
</reference>
<evidence type="ECO:0000313" key="3">
    <source>
        <dbReference type="Proteomes" id="UP001316384"/>
    </source>
</evidence>
<dbReference type="SUPFAM" id="SSF46785">
    <property type="entry name" value="Winged helix' DNA-binding domain"/>
    <property type="match status" value="1"/>
</dbReference>
<dbReference type="RefSeq" id="WP_227576254.1">
    <property type="nucleotide sequence ID" value="NZ_CP101987.1"/>
</dbReference>
<dbReference type="InterPro" id="IPR027395">
    <property type="entry name" value="WH_DNA-bd_dom"/>
</dbReference>
<protein>
    <submittedName>
        <fullName evidence="2">Transcriptional regulator</fullName>
    </submittedName>
</protein>
<dbReference type="Pfam" id="PF13601">
    <property type="entry name" value="HTH_34"/>
    <property type="match status" value="1"/>
</dbReference>
<dbReference type="EMBL" id="CP101987">
    <property type="protein sequence ID" value="UUI70919.1"/>
    <property type="molecule type" value="Genomic_DNA"/>
</dbReference>
<sequence length="108" mass="12044">MSDADRHPLADLDETVHQRARLGILAVLAEHEEADFTRLKRALGLTDGNLGRHLEVLVDAGHVELRKGSDGRRARTWARITPQGERALTAEVDLLRRLLRLDAPPGTR</sequence>
<name>A0ABY5KKT3_9CELL</name>
<dbReference type="InterPro" id="IPR036390">
    <property type="entry name" value="WH_DNA-bd_sf"/>
</dbReference>
<organism evidence="2 3">
    <name type="scientific">Cellulomonas xiejunii</name>
    <dbReference type="NCBI Taxonomy" id="2968083"/>
    <lineage>
        <taxon>Bacteria</taxon>
        <taxon>Bacillati</taxon>
        <taxon>Actinomycetota</taxon>
        <taxon>Actinomycetes</taxon>
        <taxon>Micrococcales</taxon>
        <taxon>Cellulomonadaceae</taxon>
        <taxon>Cellulomonas</taxon>
    </lineage>
</organism>
<dbReference type="PANTHER" id="PTHR37318">
    <property type="entry name" value="BSL7504 PROTEIN"/>
    <property type="match status" value="1"/>
</dbReference>
<evidence type="ECO:0000259" key="1">
    <source>
        <dbReference type="Pfam" id="PF13601"/>
    </source>
</evidence>